<comment type="caution">
    <text evidence="2">The sequence shown here is derived from an EMBL/GenBank/DDBJ whole genome shotgun (WGS) entry which is preliminary data.</text>
</comment>
<accession>A0ABT0WFM2</accession>
<evidence type="ECO:0000313" key="2">
    <source>
        <dbReference type="EMBL" id="MCM2535107.1"/>
    </source>
</evidence>
<proteinExistence type="predicted"/>
<keyword evidence="3" id="KW-1185">Reference proteome</keyword>
<name>A0ABT0WFM2_9BACI</name>
<dbReference type="Pfam" id="PF00248">
    <property type="entry name" value="Aldo_ket_red"/>
    <property type="match status" value="1"/>
</dbReference>
<evidence type="ECO:0000259" key="1">
    <source>
        <dbReference type="Pfam" id="PF00248"/>
    </source>
</evidence>
<dbReference type="SUPFAM" id="SSF51430">
    <property type="entry name" value="NAD(P)-linked oxidoreductase"/>
    <property type="match status" value="1"/>
</dbReference>
<protein>
    <submittedName>
        <fullName evidence="2">Aldo/keto reductase</fullName>
    </submittedName>
</protein>
<organism evidence="2 3">
    <name type="scientific">Neobacillus pocheonensis</name>
    <dbReference type="NCBI Taxonomy" id="363869"/>
    <lineage>
        <taxon>Bacteria</taxon>
        <taxon>Bacillati</taxon>
        <taxon>Bacillota</taxon>
        <taxon>Bacilli</taxon>
        <taxon>Bacillales</taxon>
        <taxon>Bacillaceae</taxon>
        <taxon>Neobacillus</taxon>
    </lineage>
</organism>
<gene>
    <name evidence="2" type="ORF">NDK43_25665</name>
</gene>
<dbReference type="EMBL" id="JAMQCR010000002">
    <property type="protein sequence ID" value="MCM2535107.1"/>
    <property type="molecule type" value="Genomic_DNA"/>
</dbReference>
<sequence length="86" mass="10318">MKVNLQDNFSISKLVIGCMRLNEWNFNVEQRIEFVEWCIEQGITTFDHADIYGGNHHNEELFGEVLQIKPQLRKNRNYYKMFNMCS</sequence>
<dbReference type="InterPro" id="IPR023210">
    <property type="entry name" value="NADP_OxRdtase_dom"/>
</dbReference>
<dbReference type="InterPro" id="IPR036812">
    <property type="entry name" value="NAD(P)_OxRdtase_dom_sf"/>
</dbReference>
<evidence type="ECO:0000313" key="3">
    <source>
        <dbReference type="Proteomes" id="UP001523262"/>
    </source>
</evidence>
<dbReference type="Gene3D" id="3.20.20.100">
    <property type="entry name" value="NADP-dependent oxidoreductase domain"/>
    <property type="match status" value="1"/>
</dbReference>
<feature type="domain" description="NADP-dependent oxidoreductase" evidence="1">
    <location>
        <begin position="13"/>
        <end position="69"/>
    </location>
</feature>
<dbReference type="Proteomes" id="UP001523262">
    <property type="component" value="Unassembled WGS sequence"/>
</dbReference>
<reference evidence="2 3" key="1">
    <citation type="submission" date="2022-06" db="EMBL/GenBank/DDBJ databases">
        <authorList>
            <person name="Jeon C.O."/>
        </authorList>
    </citation>
    <scope>NUCLEOTIDE SEQUENCE [LARGE SCALE GENOMIC DNA]</scope>
    <source>
        <strain evidence="2 3">KCTC 13943</strain>
    </source>
</reference>